<dbReference type="RefSeq" id="WP_346820838.1">
    <property type="nucleotide sequence ID" value="NZ_JBDKWZ010000004.1"/>
</dbReference>
<accession>A0AAW9S4P9</accession>
<dbReference type="AlphaFoldDB" id="A0AAW9S4P9"/>
<comment type="caution">
    <text evidence="2">The sequence shown here is derived from an EMBL/GenBank/DDBJ whole genome shotgun (WGS) entry which is preliminary data.</text>
</comment>
<dbReference type="PANTHER" id="PTHR34322">
    <property type="entry name" value="TRANSPOSASE, Y1_TNP DOMAIN-CONTAINING"/>
    <property type="match status" value="1"/>
</dbReference>
<dbReference type="InterPro" id="IPR002686">
    <property type="entry name" value="Transposase_17"/>
</dbReference>
<evidence type="ECO:0000313" key="2">
    <source>
        <dbReference type="EMBL" id="MEN7548056.1"/>
    </source>
</evidence>
<dbReference type="GO" id="GO:0006313">
    <property type="term" value="P:DNA transposition"/>
    <property type="evidence" value="ECO:0007669"/>
    <property type="project" value="InterPro"/>
</dbReference>
<gene>
    <name evidence="2" type="ORF">AAG747_09050</name>
</gene>
<dbReference type="SMART" id="SM01321">
    <property type="entry name" value="Y1_Tnp"/>
    <property type="match status" value="1"/>
</dbReference>
<reference evidence="2 3" key="1">
    <citation type="submission" date="2024-04" db="EMBL/GenBank/DDBJ databases">
        <title>Novel genus in family Flammeovirgaceae.</title>
        <authorList>
            <person name="Nguyen T.H."/>
            <person name="Vuong T.Q."/>
            <person name="Le H."/>
            <person name="Kim S.-G."/>
        </authorList>
    </citation>
    <scope>NUCLEOTIDE SEQUENCE [LARGE SCALE GENOMIC DNA]</scope>
    <source>
        <strain evidence="2 3">JCM 23209</strain>
    </source>
</reference>
<evidence type="ECO:0000313" key="3">
    <source>
        <dbReference type="Proteomes" id="UP001403385"/>
    </source>
</evidence>
<dbReference type="InterPro" id="IPR036515">
    <property type="entry name" value="Transposase_17_sf"/>
</dbReference>
<protein>
    <recommendedName>
        <fullName evidence="1">Transposase IS200-like domain-containing protein</fullName>
    </recommendedName>
</protein>
<feature type="domain" description="Transposase IS200-like" evidence="1">
    <location>
        <begin position="7"/>
        <end position="159"/>
    </location>
</feature>
<sequence>MMQPSFQPEVLYHVYNHANGSENLFCNEGNYGYFLHKYTEYLFPVVTTFAYCLMPNHFHFLVQVRREGELLAFYKERFAEKLKTVFEVTTLEAFRTLQELKTDAHKVVTKQWADFLNGYTQALNRQQNRKGNLFQSNTKRKEVDNTAYYTHLVHYIHYNPVHHGFAKTMEEWEFSSYQTCLADKPTRLQREEVLDWFGGKEEYKKYHQSKPAEHLALEMEYQ</sequence>
<dbReference type="Proteomes" id="UP001403385">
    <property type="component" value="Unassembled WGS sequence"/>
</dbReference>
<dbReference type="PANTHER" id="PTHR34322:SF2">
    <property type="entry name" value="TRANSPOSASE IS200-LIKE DOMAIN-CONTAINING PROTEIN"/>
    <property type="match status" value="1"/>
</dbReference>
<dbReference type="EMBL" id="JBDKWZ010000004">
    <property type="protein sequence ID" value="MEN7548056.1"/>
    <property type="molecule type" value="Genomic_DNA"/>
</dbReference>
<dbReference type="GO" id="GO:0003677">
    <property type="term" value="F:DNA binding"/>
    <property type="evidence" value="ECO:0007669"/>
    <property type="project" value="InterPro"/>
</dbReference>
<dbReference type="GO" id="GO:0004803">
    <property type="term" value="F:transposase activity"/>
    <property type="evidence" value="ECO:0007669"/>
    <property type="project" value="InterPro"/>
</dbReference>
<keyword evidence="3" id="KW-1185">Reference proteome</keyword>
<name>A0AAW9S4P9_9BACT</name>
<dbReference type="Gene3D" id="3.30.70.1290">
    <property type="entry name" value="Transposase IS200-like"/>
    <property type="match status" value="1"/>
</dbReference>
<evidence type="ECO:0000259" key="1">
    <source>
        <dbReference type="SMART" id="SM01321"/>
    </source>
</evidence>
<organism evidence="2 3">
    <name type="scientific">Rapidithrix thailandica</name>
    <dbReference type="NCBI Taxonomy" id="413964"/>
    <lineage>
        <taxon>Bacteria</taxon>
        <taxon>Pseudomonadati</taxon>
        <taxon>Bacteroidota</taxon>
        <taxon>Cytophagia</taxon>
        <taxon>Cytophagales</taxon>
        <taxon>Flammeovirgaceae</taxon>
        <taxon>Rapidithrix</taxon>
    </lineage>
</organism>
<proteinExistence type="predicted"/>
<dbReference type="SUPFAM" id="SSF143422">
    <property type="entry name" value="Transposase IS200-like"/>
    <property type="match status" value="1"/>
</dbReference>